<dbReference type="AlphaFoldDB" id="A2G527"/>
<dbReference type="GO" id="GO:0051015">
    <property type="term" value="F:actin filament binding"/>
    <property type="evidence" value="ECO:0007669"/>
    <property type="project" value="InterPro"/>
</dbReference>
<dbReference type="Pfam" id="PF00626">
    <property type="entry name" value="Gelsolin"/>
    <property type="match status" value="2"/>
</dbReference>
<accession>A2G527</accession>
<protein>
    <submittedName>
        <fullName evidence="3">Adseverin, putative</fullName>
    </submittedName>
</protein>
<dbReference type="VEuPathDB" id="TrichDB:TVAGG3_0664590"/>
<keyword evidence="1" id="KW-0677">Repeat</keyword>
<evidence type="ECO:0000313" key="4">
    <source>
        <dbReference type="Proteomes" id="UP000001542"/>
    </source>
</evidence>
<reference evidence="3" key="1">
    <citation type="submission" date="2006-10" db="EMBL/GenBank/DDBJ databases">
        <authorList>
            <person name="Amadeo P."/>
            <person name="Zhao Q."/>
            <person name="Wortman J."/>
            <person name="Fraser-Liggett C."/>
            <person name="Carlton J."/>
        </authorList>
    </citation>
    <scope>NUCLEOTIDE SEQUENCE</scope>
    <source>
        <strain evidence="3">G3</strain>
    </source>
</reference>
<dbReference type="Gene3D" id="3.40.20.10">
    <property type="entry name" value="Severin"/>
    <property type="match status" value="3"/>
</dbReference>
<dbReference type="PANTHER" id="PTHR11977">
    <property type="entry name" value="VILLIN"/>
    <property type="match status" value="1"/>
</dbReference>
<dbReference type="OrthoDB" id="6375767at2759"/>
<evidence type="ECO:0000256" key="1">
    <source>
        <dbReference type="ARBA" id="ARBA00022737"/>
    </source>
</evidence>
<dbReference type="VEuPathDB" id="TrichDB:TVAG_244120"/>
<dbReference type="KEGG" id="tva:4745399"/>
<gene>
    <name evidence="3" type="ORF">TVAG_244120</name>
</gene>
<name>A2G527_TRIV3</name>
<dbReference type="InterPro" id="IPR029006">
    <property type="entry name" value="ADF-H/Gelsolin-like_dom_sf"/>
</dbReference>
<dbReference type="InterPro" id="IPR007123">
    <property type="entry name" value="Gelsolin-like_dom"/>
</dbReference>
<reference evidence="3" key="2">
    <citation type="journal article" date="2007" name="Science">
        <title>Draft genome sequence of the sexually transmitted pathogen Trichomonas vaginalis.</title>
        <authorList>
            <person name="Carlton J.M."/>
            <person name="Hirt R.P."/>
            <person name="Silva J.C."/>
            <person name="Delcher A.L."/>
            <person name="Schatz M."/>
            <person name="Zhao Q."/>
            <person name="Wortman J.R."/>
            <person name="Bidwell S.L."/>
            <person name="Alsmark U.C.M."/>
            <person name="Besteiro S."/>
            <person name="Sicheritz-Ponten T."/>
            <person name="Noel C.J."/>
            <person name="Dacks J.B."/>
            <person name="Foster P.G."/>
            <person name="Simillion C."/>
            <person name="Van de Peer Y."/>
            <person name="Miranda-Saavedra D."/>
            <person name="Barton G.J."/>
            <person name="Westrop G.D."/>
            <person name="Mueller S."/>
            <person name="Dessi D."/>
            <person name="Fiori P.L."/>
            <person name="Ren Q."/>
            <person name="Paulsen I."/>
            <person name="Zhang H."/>
            <person name="Bastida-Corcuera F.D."/>
            <person name="Simoes-Barbosa A."/>
            <person name="Brown M.T."/>
            <person name="Hayes R.D."/>
            <person name="Mukherjee M."/>
            <person name="Okumura C.Y."/>
            <person name="Schneider R."/>
            <person name="Smith A.J."/>
            <person name="Vanacova S."/>
            <person name="Villalvazo M."/>
            <person name="Haas B.J."/>
            <person name="Pertea M."/>
            <person name="Feldblyum T.V."/>
            <person name="Utterback T.R."/>
            <person name="Shu C.L."/>
            <person name="Osoegawa K."/>
            <person name="de Jong P.J."/>
            <person name="Hrdy I."/>
            <person name="Horvathova L."/>
            <person name="Zubacova Z."/>
            <person name="Dolezal P."/>
            <person name="Malik S.B."/>
            <person name="Logsdon J.M. Jr."/>
            <person name="Henze K."/>
            <person name="Gupta A."/>
            <person name="Wang C.C."/>
            <person name="Dunne R.L."/>
            <person name="Upcroft J.A."/>
            <person name="Upcroft P."/>
            <person name="White O."/>
            <person name="Salzberg S.L."/>
            <person name="Tang P."/>
            <person name="Chiu C.-H."/>
            <person name="Lee Y.-S."/>
            <person name="Embley T.M."/>
            <person name="Coombs G.H."/>
            <person name="Mottram J.C."/>
            <person name="Tachezy J."/>
            <person name="Fraser-Liggett C.M."/>
            <person name="Johnson P.J."/>
        </authorList>
    </citation>
    <scope>NUCLEOTIDE SEQUENCE [LARGE SCALE GENOMIC DNA]</scope>
    <source>
        <strain evidence="3">G3</strain>
    </source>
</reference>
<dbReference type="SMART" id="SM00262">
    <property type="entry name" value="GEL"/>
    <property type="match status" value="2"/>
</dbReference>
<organism evidence="3 4">
    <name type="scientific">Trichomonas vaginalis (strain ATCC PRA-98 / G3)</name>
    <dbReference type="NCBI Taxonomy" id="412133"/>
    <lineage>
        <taxon>Eukaryota</taxon>
        <taxon>Metamonada</taxon>
        <taxon>Parabasalia</taxon>
        <taxon>Trichomonadida</taxon>
        <taxon>Trichomonadidae</taxon>
        <taxon>Trichomonas</taxon>
    </lineage>
</organism>
<keyword evidence="4" id="KW-1185">Reference proteome</keyword>
<dbReference type="SMR" id="A2G527"/>
<dbReference type="OMA" id="HDMTLAK"/>
<feature type="domain" description="Gelsolin-like" evidence="2">
    <location>
        <begin position="143"/>
        <end position="206"/>
    </location>
</feature>
<evidence type="ECO:0000313" key="3">
    <source>
        <dbReference type="EMBL" id="EAX87746.1"/>
    </source>
</evidence>
<feature type="domain" description="Gelsolin-like" evidence="2">
    <location>
        <begin position="31"/>
        <end position="104"/>
    </location>
</feature>
<dbReference type="PANTHER" id="PTHR11977:SF51">
    <property type="entry name" value="PROTEIN FLIGHTLESS-1 HOMOLOG"/>
    <property type="match status" value="1"/>
</dbReference>
<dbReference type="PRINTS" id="PR00597">
    <property type="entry name" value="GELSOLIN"/>
</dbReference>
<dbReference type="RefSeq" id="XP_001300676.1">
    <property type="nucleotide sequence ID" value="XM_001300675.1"/>
</dbReference>
<dbReference type="EMBL" id="DS114405">
    <property type="protein sequence ID" value="EAX87746.1"/>
    <property type="molecule type" value="Genomic_DNA"/>
</dbReference>
<proteinExistence type="predicted"/>
<dbReference type="STRING" id="5722.A2G527"/>
<sequence>MDPEFTAIPEEFTGLLGWRIVDFKLEKVQDIGAFYTGDSYLYFHAYIKGTSKRIIRDIFFWLGSESTTDEKGTAAMKAVDLDDRFGGAPIQHREVQNHESDKFLDLFEEHGGLRYLNGGAASGFKQVTKDNHVDLYRIKGRKQVVVEVMEPKRGNLNHGDVFILHAPGKFFVWIGNKANTFEKMKSERALESLKKSEPKAEVIRIEDEPNAEFDKIIGNDGEIGAAQDDDVAFEKSFIKAIYDSTGKMIVKDAAVQKSALPKDGVAFVRNGNKIFAYVAKKAPKDAKKHAIKQAMDLLTKFEMPDWAPIEVIYEGVDDDDFELVFQ</sequence>
<dbReference type="InParanoid" id="A2G527"/>
<dbReference type="SUPFAM" id="SSF55753">
    <property type="entry name" value="Actin depolymerizing proteins"/>
    <property type="match status" value="3"/>
</dbReference>
<evidence type="ECO:0000259" key="2">
    <source>
        <dbReference type="Pfam" id="PF00626"/>
    </source>
</evidence>
<dbReference type="eggNOG" id="KOG0443">
    <property type="taxonomic scope" value="Eukaryota"/>
</dbReference>
<dbReference type="InterPro" id="IPR007122">
    <property type="entry name" value="Villin/Gelsolin"/>
</dbReference>
<dbReference type="Proteomes" id="UP000001542">
    <property type="component" value="Unassembled WGS sequence"/>
</dbReference>